<dbReference type="InterPro" id="IPR006145">
    <property type="entry name" value="PsdUridine_synth_RsuA/RluA"/>
</dbReference>
<feature type="domain" description="Pseudouridine synthase RsuA/RluA-like" evidence="1">
    <location>
        <begin position="38"/>
        <end position="177"/>
    </location>
</feature>
<comment type="caution">
    <text evidence="2">The sequence shown here is derived from an EMBL/GenBank/DDBJ whole genome shotgun (WGS) entry which is preliminary data.</text>
</comment>
<evidence type="ECO:0000313" key="3">
    <source>
        <dbReference type="Proteomes" id="UP001162640"/>
    </source>
</evidence>
<proteinExistence type="predicted"/>
<evidence type="ECO:0000259" key="1">
    <source>
        <dbReference type="Pfam" id="PF00849"/>
    </source>
</evidence>
<dbReference type="GO" id="GO:0003723">
    <property type="term" value="F:RNA binding"/>
    <property type="evidence" value="ECO:0007669"/>
    <property type="project" value="InterPro"/>
</dbReference>
<dbReference type="Gene3D" id="3.30.2350.10">
    <property type="entry name" value="Pseudouridine synthase"/>
    <property type="match status" value="1"/>
</dbReference>
<organism evidence="2 3">
    <name type="scientific">Triparma laevis f. inornata</name>
    <dbReference type="NCBI Taxonomy" id="1714386"/>
    <lineage>
        <taxon>Eukaryota</taxon>
        <taxon>Sar</taxon>
        <taxon>Stramenopiles</taxon>
        <taxon>Ochrophyta</taxon>
        <taxon>Bolidophyceae</taxon>
        <taxon>Parmales</taxon>
        <taxon>Triparmaceae</taxon>
        <taxon>Triparma</taxon>
    </lineage>
</organism>
<dbReference type="GO" id="GO:0001522">
    <property type="term" value="P:pseudouridine synthesis"/>
    <property type="evidence" value="ECO:0007669"/>
    <property type="project" value="InterPro"/>
</dbReference>
<accession>A0A9W7EK95</accession>
<dbReference type="SUPFAM" id="SSF55120">
    <property type="entry name" value="Pseudouridine synthase"/>
    <property type="match status" value="1"/>
</dbReference>
<dbReference type="Pfam" id="PF00849">
    <property type="entry name" value="PseudoU_synth_2"/>
    <property type="match status" value="1"/>
</dbReference>
<sequence>MIFNHISRSHLDPCPAVIKFQKSSSKRRPLHFRVPLPIDYHPVGRLDEHSHGLFIFSKDSRITDFMLSPGMEVERVYRIIVKGDVDSPPFPSIISQVSTGVKTSYGIYSGFITSYSRYNGVFEHEKCGVIGKRSDVMIDTKDKEYEKKEKEDEGIKSEVTIKVSEGKNRMVRRLFAHLNFPVLDLQRISYGPVTLPHNLKPGEWRIVSDEDVIEWEKVNMESWESRKKDRGNNKLKIS</sequence>
<protein>
    <recommendedName>
        <fullName evidence="1">Pseudouridine synthase RsuA/RluA-like domain-containing protein</fullName>
    </recommendedName>
</protein>
<dbReference type="GO" id="GO:0009982">
    <property type="term" value="F:pseudouridine synthase activity"/>
    <property type="evidence" value="ECO:0007669"/>
    <property type="project" value="InterPro"/>
</dbReference>
<name>A0A9W7EK95_9STRA</name>
<reference evidence="3" key="1">
    <citation type="journal article" date="2023" name="Commun. Biol.">
        <title>Genome analysis of Parmales, the sister group of diatoms, reveals the evolutionary specialization of diatoms from phago-mixotrophs to photoautotrophs.</title>
        <authorList>
            <person name="Ban H."/>
            <person name="Sato S."/>
            <person name="Yoshikawa S."/>
            <person name="Yamada K."/>
            <person name="Nakamura Y."/>
            <person name="Ichinomiya M."/>
            <person name="Sato N."/>
            <person name="Blanc-Mathieu R."/>
            <person name="Endo H."/>
            <person name="Kuwata A."/>
            <person name="Ogata H."/>
        </authorList>
    </citation>
    <scope>NUCLEOTIDE SEQUENCE [LARGE SCALE GENOMIC DNA]</scope>
</reference>
<evidence type="ECO:0000313" key="2">
    <source>
        <dbReference type="EMBL" id="GMH82143.1"/>
    </source>
</evidence>
<dbReference type="Proteomes" id="UP001162640">
    <property type="component" value="Unassembled WGS sequence"/>
</dbReference>
<gene>
    <name evidence="2" type="ORF">TL16_g09160</name>
</gene>
<dbReference type="PANTHER" id="PTHR47683:SF2">
    <property type="entry name" value="RNA-BINDING S4 DOMAIN-CONTAINING PROTEIN"/>
    <property type="match status" value="1"/>
</dbReference>
<dbReference type="PANTHER" id="PTHR47683">
    <property type="entry name" value="PSEUDOURIDINE SYNTHASE FAMILY PROTEIN-RELATED"/>
    <property type="match status" value="1"/>
</dbReference>
<dbReference type="InterPro" id="IPR020103">
    <property type="entry name" value="PsdUridine_synth_cat_dom_sf"/>
</dbReference>
<dbReference type="InterPro" id="IPR050343">
    <property type="entry name" value="RsuA_PseudoU_synthase"/>
</dbReference>
<dbReference type="EMBL" id="BLQM01000309">
    <property type="protein sequence ID" value="GMH82143.1"/>
    <property type="molecule type" value="Genomic_DNA"/>
</dbReference>
<dbReference type="AlphaFoldDB" id="A0A9W7EK95"/>